<protein>
    <submittedName>
        <fullName evidence="1">N-formylglutamate amidohydrolase</fullName>
    </submittedName>
</protein>
<accession>A0A085TSY2</accession>
<reference evidence="1 2" key="2">
    <citation type="journal article" date="2015" name="Antonie Van Leeuwenhoek">
        <title>Thioclava indica sp. nov., isolated from surface seawater of the Indian Ocean.</title>
        <authorList>
            <person name="Liu Y."/>
            <person name="Lai Q."/>
            <person name="Du J."/>
            <person name="Xu H."/>
            <person name="Jiang L."/>
            <person name="Shao Z."/>
        </authorList>
    </citation>
    <scope>NUCLEOTIDE SEQUENCE [LARGE SCALE GENOMIC DNA]</scope>
    <source>
        <strain evidence="1 2">13D2W-2</strain>
    </source>
</reference>
<evidence type="ECO:0000313" key="1">
    <source>
        <dbReference type="EMBL" id="KFE33829.1"/>
    </source>
</evidence>
<keyword evidence="1" id="KW-0378">Hydrolase</keyword>
<dbReference type="Pfam" id="PF05013">
    <property type="entry name" value="FGase"/>
    <property type="match status" value="1"/>
</dbReference>
<dbReference type="InterPro" id="IPR011227">
    <property type="entry name" value="UCP029730"/>
</dbReference>
<dbReference type="Proteomes" id="UP000028607">
    <property type="component" value="Unassembled WGS sequence"/>
</dbReference>
<sequence>MSTKTAAIRIEGAERSGRFVIICEHASNAMPAPWGDLGLDAAQRAAHIAWDPGALGLAWGLAEVLHAPLAHACQSRLIYDLNRPPHHPGAMPERSEIHAIPGNAGLDAQARLARTEELYLPFHAELRALIARRLARGEVPILVTVHSFTPVYFGQRRSVELGVIHDRDPGLARAVLEEAQARTGLDARLNEPYSAADGVTHTLALQATPMGLPNVMLEVRNDLIADAAAQQAMAAQLAPVLSAARARIETTTGEAA</sequence>
<dbReference type="STRING" id="1317124.DW2_16415"/>
<dbReference type="Gene3D" id="3.40.630.40">
    <property type="entry name" value="Zn-dependent exopeptidases"/>
    <property type="match status" value="1"/>
</dbReference>
<dbReference type="InterPro" id="IPR007709">
    <property type="entry name" value="N-FG_amidohydro"/>
</dbReference>
<dbReference type="SUPFAM" id="SSF53187">
    <property type="entry name" value="Zn-dependent exopeptidases"/>
    <property type="match status" value="1"/>
</dbReference>
<dbReference type="PIRSF" id="PIRSF029730">
    <property type="entry name" value="UCP029730"/>
    <property type="match status" value="1"/>
</dbReference>
<dbReference type="PATRIC" id="fig|1317124.6.peg.3306"/>
<dbReference type="AlphaFoldDB" id="A0A085TSY2"/>
<dbReference type="EMBL" id="AQRC01000015">
    <property type="protein sequence ID" value="KFE33829.1"/>
    <property type="molecule type" value="Genomic_DNA"/>
</dbReference>
<evidence type="ECO:0000313" key="2">
    <source>
        <dbReference type="Proteomes" id="UP000028607"/>
    </source>
</evidence>
<dbReference type="RefSeq" id="WP_038148200.1">
    <property type="nucleotide sequence ID" value="NZ_AQRC01000015.1"/>
</dbReference>
<name>A0A085TSY2_9RHOB</name>
<gene>
    <name evidence="1" type="ORF">DW2_16415</name>
</gene>
<proteinExistence type="predicted"/>
<dbReference type="eggNOG" id="COG3931">
    <property type="taxonomic scope" value="Bacteria"/>
</dbReference>
<reference evidence="2" key="1">
    <citation type="submission" date="2013-04" db="EMBL/GenBank/DDBJ databases">
        <title>Thioclava sp. 13D2W-2 Genome Sequencing.</title>
        <authorList>
            <person name="Lai Q."/>
            <person name="Li G."/>
            <person name="Shao Z."/>
        </authorList>
    </citation>
    <scope>NUCLEOTIDE SEQUENCE [LARGE SCALE GENOMIC DNA]</scope>
    <source>
        <strain evidence="2">13D2W-2</strain>
    </source>
</reference>
<keyword evidence="2" id="KW-1185">Reference proteome</keyword>
<organism evidence="1 2">
    <name type="scientific">Thioclava atlantica</name>
    <dbReference type="NCBI Taxonomy" id="1317124"/>
    <lineage>
        <taxon>Bacteria</taxon>
        <taxon>Pseudomonadati</taxon>
        <taxon>Pseudomonadota</taxon>
        <taxon>Alphaproteobacteria</taxon>
        <taxon>Rhodobacterales</taxon>
        <taxon>Paracoccaceae</taxon>
        <taxon>Thioclava</taxon>
    </lineage>
</organism>
<comment type="caution">
    <text evidence="1">The sequence shown here is derived from an EMBL/GenBank/DDBJ whole genome shotgun (WGS) entry which is preliminary data.</text>
</comment>
<dbReference type="GO" id="GO:0016787">
    <property type="term" value="F:hydrolase activity"/>
    <property type="evidence" value="ECO:0007669"/>
    <property type="project" value="UniProtKB-KW"/>
</dbReference>